<comment type="caution">
    <text evidence="1">The sequence shown here is derived from an EMBL/GenBank/DDBJ whole genome shotgun (WGS) entry which is preliminary data.</text>
</comment>
<reference evidence="1" key="1">
    <citation type="submission" date="2021-01" db="EMBL/GenBank/DDBJ databases">
        <authorList>
            <consortium name="Genoscope - CEA"/>
            <person name="William W."/>
        </authorList>
    </citation>
    <scope>NUCLEOTIDE SEQUENCE</scope>
</reference>
<gene>
    <name evidence="1" type="ORF">PPRIM_AZ9-3.1.T0460297</name>
</gene>
<sequence>MNTNSYSSPLICIHLFLRGEFPPFPGSPIKQQNFSTFCQWKRSCLWKRSSK</sequence>
<proteinExistence type="predicted"/>
<protein>
    <submittedName>
        <fullName evidence="1">Uncharacterized protein</fullName>
    </submittedName>
</protein>
<organism evidence="1 2">
    <name type="scientific">Paramecium primaurelia</name>
    <dbReference type="NCBI Taxonomy" id="5886"/>
    <lineage>
        <taxon>Eukaryota</taxon>
        <taxon>Sar</taxon>
        <taxon>Alveolata</taxon>
        <taxon>Ciliophora</taxon>
        <taxon>Intramacronucleata</taxon>
        <taxon>Oligohymenophorea</taxon>
        <taxon>Peniculida</taxon>
        <taxon>Parameciidae</taxon>
        <taxon>Paramecium</taxon>
    </lineage>
</organism>
<dbReference type="AlphaFoldDB" id="A0A8S1LZS2"/>
<dbReference type="Proteomes" id="UP000688137">
    <property type="component" value="Unassembled WGS sequence"/>
</dbReference>
<name>A0A8S1LZS2_PARPR</name>
<evidence type="ECO:0000313" key="2">
    <source>
        <dbReference type="Proteomes" id="UP000688137"/>
    </source>
</evidence>
<dbReference type="EMBL" id="CAJJDM010000046">
    <property type="protein sequence ID" value="CAD8071101.1"/>
    <property type="molecule type" value="Genomic_DNA"/>
</dbReference>
<accession>A0A8S1LZS2</accession>
<evidence type="ECO:0000313" key="1">
    <source>
        <dbReference type="EMBL" id="CAD8071101.1"/>
    </source>
</evidence>
<keyword evidence="2" id="KW-1185">Reference proteome</keyword>